<dbReference type="InterPro" id="IPR004532">
    <property type="entry name" value="Phe-tRNA-ligase_IIc_bsu_bact"/>
</dbReference>
<evidence type="ECO:0000259" key="17">
    <source>
        <dbReference type="PROSITE" id="PS51447"/>
    </source>
</evidence>
<dbReference type="GO" id="GO:0000287">
    <property type="term" value="F:magnesium ion binding"/>
    <property type="evidence" value="ECO:0007669"/>
    <property type="project" value="InterPro"/>
</dbReference>
<sequence length="492" mass="54225">MITNGKDPIAIAGVMGGLESAVSEETVIVLIESAYFDPPTVRKGAKSLGISTDASKRFERGADPNGAENAFWRVVDLVKEIAGGEWIPGVVDPYPKKIEQPVITLTRKKLNLLSGCEIDNTFVVESLSGLGCRVKGESKKWSCTPPSWRPDIEREVDLIEEVVRIFGYDNVPSKYHYNGIMETHEPDPHHGLSRIISILTGLGFTQVFNNSLQSAKIVSLLDIKPVKVMNPLSDTMSHLRTSLIQGLLETADYNVKNGAADLMLFEWGNVFEQEKPGFEGIVEKFHLYGLIHGSHTQPSVYHKSARPTSFLVLKGLISTLLSRLKIPDVSFSVEDDNVSDFKNSYSVISGGKIIGQIGDVSPKLSSGMNLDVGPAFGFQFDMNQILSLTEGKIKFQSIVTYPVVQRDLNFVLDEDVQVGKVSSTIQKNGKNVLKKAEPINIFRNESIGKNKKAVAFNLVFQSATKTLEDKDVNPVIDEIIRVVSKKYGAKLR</sequence>
<dbReference type="Gene3D" id="3.30.70.380">
    <property type="entry name" value="Ferrodoxin-fold anticodon-binding domain"/>
    <property type="match status" value="1"/>
</dbReference>
<keyword evidence="9" id="KW-0479">Metal-binding</keyword>
<evidence type="ECO:0000256" key="2">
    <source>
        <dbReference type="ARBA" id="ARBA00004496"/>
    </source>
</evidence>
<keyword evidence="14" id="KW-0030">Aminoacyl-tRNA synthetase</keyword>
<dbReference type="CDD" id="cd00769">
    <property type="entry name" value="PheRS_beta_core"/>
    <property type="match status" value="1"/>
</dbReference>
<dbReference type="EC" id="6.1.1.20" evidence="5"/>
<evidence type="ECO:0000256" key="14">
    <source>
        <dbReference type="ARBA" id="ARBA00023146"/>
    </source>
</evidence>
<evidence type="ECO:0000256" key="4">
    <source>
        <dbReference type="ARBA" id="ARBA00011209"/>
    </source>
</evidence>
<dbReference type="GO" id="GO:0004826">
    <property type="term" value="F:phenylalanine-tRNA ligase activity"/>
    <property type="evidence" value="ECO:0007669"/>
    <property type="project" value="UniProtKB-EC"/>
</dbReference>
<evidence type="ECO:0000313" key="19">
    <source>
        <dbReference type="EMBL" id="AIF17166.1"/>
    </source>
</evidence>
<dbReference type="Gene3D" id="3.30.56.10">
    <property type="match status" value="1"/>
</dbReference>
<evidence type="ECO:0000256" key="15">
    <source>
        <dbReference type="ARBA" id="ARBA00033189"/>
    </source>
</evidence>
<dbReference type="Gene3D" id="3.50.40.10">
    <property type="entry name" value="Phenylalanyl-trna Synthetase, Chain B, domain 3"/>
    <property type="match status" value="1"/>
</dbReference>
<dbReference type="FunFam" id="3.30.56.10:FF:000002">
    <property type="entry name" value="Phenylalanine--tRNA ligase beta subunit"/>
    <property type="match status" value="1"/>
</dbReference>
<evidence type="ECO:0000256" key="13">
    <source>
        <dbReference type="ARBA" id="ARBA00022917"/>
    </source>
</evidence>
<dbReference type="PANTHER" id="PTHR10947:SF0">
    <property type="entry name" value="PHENYLALANINE--TRNA LIGASE BETA SUBUNIT"/>
    <property type="match status" value="1"/>
</dbReference>
<evidence type="ECO:0000256" key="11">
    <source>
        <dbReference type="ARBA" id="ARBA00022840"/>
    </source>
</evidence>
<comment type="subcellular location">
    <subcellularLocation>
        <location evidence="2">Cytoplasm</location>
    </subcellularLocation>
</comment>
<evidence type="ECO:0000256" key="10">
    <source>
        <dbReference type="ARBA" id="ARBA00022741"/>
    </source>
</evidence>
<proteinExistence type="inferred from homology"/>
<dbReference type="GO" id="GO:0005524">
    <property type="term" value="F:ATP binding"/>
    <property type="evidence" value="ECO:0007669"/>
    <property type="project" value="UniProtKB-KW"/>
</dbReference>
<dbReference type="InterPro" id="IPR009061">
    <property type="entry name" value="DNA-bd_dom_put_sf"/>
</dbReference>
<dbReference type="NCBIfam" id="TIGR00472">
    <property type="entry name" value="pheT_bact"/>
    <property type="match status" value="1"/>
</dbReference>
<dbReference type="GO" id="GO:0009328">
    <property type="term" value="C:phenylalanine-tRNA ligase complex"/>
    <property type="evidence" value="ECO:0007669"/>
    <property type="project" value="TreeGrafter"/>
</dbReference>
<dbReference type="InterPro" id="IPR005146">
    <property type="entry name" value="B3/B4_tRNA-bd"/>
</dbReference>
<dbReference type="SMART" id="SM00874">
    <property type="entry name" value="B5"/>
    <property type="match status" value="1"/>
</dbReference>
<keyword evidence="13" id="KW-0648">Protein biosynthesis</keyword>
<dbReference type="InterPro" id="IPR041616">
    <property type="entry name" value="PheRS_beta_core"/>
</dbReference>
<evidence type="ECO:0000256" key="12">
    <source>
        <dbReference type="ARBA" id="ARBA00022842"/>
    </source>
</evidence>
<evidence type="ECO:0000256" key="9">
    <source>
        <dbReference type="ARBA" id="ARBA00022723"/>
    </source>
</evidence>
<organism evidence="19">
    <name type="scientific">uncultured marine group II/III euryarchaeote KM3_76_C12</name>
    <dbReference type="NCBI Taxonomy" id="1456506"/>
    <lineage>
        <taxon>Archaea</taxon>
        <taxon>Methanobacteriati</taxon>
        <taxon>Methanobacteriota</taxon>
        <taxon>environmental samples</taxon>
    </lineage>
</organism>
<evidence type="ECO:0000256" key="3">
    <source>
        <dbReference type="ARBA" id="ARBA00008653"/>
    </source>
</evidence>
<dbReference type="InterPro" id="IPR005121">
    <property type="entry name" value="Fdx_antiC-bd"/>
</dbReference>
<keyword evidence="8 19" id="KW-0436">Ligase</keyword>
<dbReference type="InterPro" id="IPR020825">
    <property type="entry name" value="Phe-tRNA_synthase-like_B3/B4"/>
</dbReference>
<dbReference type="Gene3D" id="3.30.930.10">
    <property type="entry name" value="Bira Bifunctional Protein, Domain 2"/>
    <property type="match status" value="1"/>
</dbReference>
<dbReference type="Pfam" id="PF03147">
    <property type="entry name" value="FDX-ACB"/>
    <property type="match status" value="1"/>
</dbReference>
<evidence type="ECO:0000256" key="7">
    <source>
        <dbReference type="ARBA" id="ARBA00022490"/>
    </source>
</evidence>
<gene>
    <name evidence="19" type="primary">FARSB</name>
    <name evidence="19" type="synonym">pheT</name>
</gene>
<keyword evidence="11" id="KW-0067">ATP-binding</keyword>
<dbReference type="EMBL" id="KF901074">
    <property type="protein sequence ID" value="AIF17166.1"/>
    <property type="molecule type" value="Genomic_DNA"/>
</dbReference>
<evidence type="ECO:0000256" key="6">
    <source>
        <dbReference type="ARBA" id="ARBA00017032"/>
    </source>
</evidence>
<feature type="domain" description="FDX-ACB" evidence="17">
    <location>
        <begin position="399"/>
        <end position="492"/>
    </location>
</feature>
<comment type="cofactor">
    <cofactor evidence="1">
        <name>Mg(2+)</name>
        <dbReference type="ChEBI" id="CHEBI:18420"/>
    </cofactor>
</comment>
<dbReference type="SUPFAM" id="SSF46955">
    <property type="entry name" value="Putative DNA-binding domain"/>
    <property type="match status" value="1"/>
</dbReference>
<dbReference type="Pfam" id="PF17759">
    <property type="entry name" value="tRNA_synthFbeta"/>
    <property type="match status" value="1"/>
</dbReference>
<comment type="catalytic activity">
    <reaction evidence="16">
        <text>tRNA(Phe) + L-phenylalanine + ATP = L-phenylalanyl-tRNA(Phe) + AMP + diphosphate + H(+)</text>
        <dbReference type="Rhea" id="RHEA:19413"/>
        <dbReference type="Rhea" id="RHEA-COMP:9668"/>
        <dbReference type="Rhea" id="RHEA-COMP:9699"/>
        <dbReference type="ChEBI" id="CHEBI:15378"/>
        <dbReference type="ChEBI" id="CHEBI:30616"/>
        <dbReference type="ChEBI" id="CHEBI:33019"/>
        <dbReference type="ChEBI" id="CHEBI:58095"/>
        <dbReference type="ChEBI" id="CHEBI:78442"/>
        <dbReference type="ChEBI" id="CHEBI:78531"/>
        <dbReference type="ChEBI" id="CHEBI:456215"/>
        <dbReference type="EC" id="6.1.1.20"/>
    </reaction>
</comment>
<comment type="similarity">
    <text evidence="3">Belongs to the phenylalanyl-tRNA synthetase beta subunit family. Type 1 subfamily.</text>
</comment>
<accession>A0A075HL77</accession>
<dbReference type="PROSITE" id="PS51483">
    <property type="entry name" value="B5"/>
    <property type="match status" value="1"/>
</dbReference>
<dbReference type="SUPFAM" id="SSF56037">
    <property type="entry name" value="PheT/TilS domain"/>
    <property type="match status" value="1"/>
</dbReference>
<comment type="subunit">
    <text evidence="4">Tetramer of two alpha and two beta subunits.</text>
</comment>
<dbReference type="InterPro" id="IPR045864">
    <property type="entry name" value="aa-tRNA-synth_II/BPL/LPL"/>
</dbReference>
<dbReference type="SUPFAM" id="SSF54991">
    <property type="entry name" value="Anticodon-binding domain of PheRS"/>
    <property type="match status" value="1"/>
</dbReference>
<keyword evidence="10" id="KW-0547">Nucleotide-binding</keyword>
<dbReference type="GO" id="GO:0006432">
    <property type="term" value="P:phenylalanyl-tRNA aminoacylation"/>
    <property type="evidence" value="ECO:0007669"/>
    <property type="project" value="InterPro"/>
</dbReference>
<dbReference type="AlphaFoldDB" id="A0A075HL77"/>
<dbReference type="InterPro" id="IPR036690">
    <property type="entry name" value="Fdx_antiC-bd_sf"/>
</dbReference>
<feature type="domain" description="B5" evidence="18">
    <location>
        <begin position="98"/>
        <end position="173"/>
    </location>
</feature>
<dbReference type="GO" id="GO:0003723">
    <property type="term" value="F:RNA binding"/>
    <property type="evidence" value="ECO:0007669"/>
    <property type="project" value="InterPro"/>
</dbReference>
<dbReference type="Pfam" id="PF03483">
    <property type="entry name" value="B3_4"/>
    <property type="match status" value="1"/>
</dbReference>
<protein>
    <recommendedName>
        <fullName evidence="6">Phenylalanine--tRNA ligase beta subunit</fullName>
        <ecNumber evidence="5">6.1.1.20</ecNumber>
    </recommendedName>
    <alternativeName>
        <fullName evidence="15">Phenylalanyl-tRNA synthetase beta subunit</fullName>
    </alternativeName>
</protein>
<dbReference type="InterPro" id="IPR045060">
    <property type="entry name" value="Phe-tRNA-ligase_IIc_bsu"/>
</dbReference>
<keyword evidence="7" id="KW-0963">Cytoplasm</keyword>
<reference evidence="19" key="1">
    <citation type="journal article" date="2014" name="Genome Biol. Evol.">
        <title>Pangenome evidence for extensive interdomain horizontal transfer affecting lineage core and shell genes in uncultured planktonic thaumarchaeota and euryarchaeota.</title>
        <authorList>
            <person name="Deschamps P."/>
            <person name="Zivanovic Y."/>
            <person name="Moreira D."/>
            <person name="Rodriguez-Valera F."/>
            <person name="Lopez-Garcia P."/>
        </authorList>
    </citation>
    <scope>NUCLEOTIDE SEQUENCE</scope>
</reference>
<evidence type="ECO:0000259" key="18">
    <source>
        <dbReference type="PROSITE" id="PS51483"/>
    </source>
</evidence>
<dbReference type="SMART" id="SM00896">
    <property type="entry name" value="FDX-ACB"/>
    <property type="match status" value="1"/>
</dbReference>
<evidence type="ECO:0000256" key="16">
    <source>
        <dbReference type="ARBA" id="ARBA00049255"/>
    </source>
</evidence>
<dbReference type="InterPro" id="IPR005147">
    <property type="entry name" value="tRNA_synthase_B5-dom"/>
</dbReference>
<dbReference type="PROSITE" id="PS51447">
    <property type="entry name" value="FDX_ACB"/>
    <property type="match status" value="1"/>
</dbReference>
<evidence type="ECO:0000256" key="8">
    <source>
        <dbReference type="ARBA" id="ARBA00022598"/>
    </source>
</evidence>
<dbReference type="PANTHER" id="PTHR10947">
    <property type="entry name" value="PHENYLALANYL-TRNA SYNTHETASE BETA CHAIN AND LEUCINE-RICH REPEAT-CONTAINING PROTEIN 47"/>
    <property type="match status" value="1"/>
</dbReference>
<evidence type="ECO:0000256" key="5">
    <source>
        <dbReference type="ARBA" id="ARBA00012814"/>
    </source>
</evidence>
<dbReference type="SUPFAM" id="SSF55681">
    <property type="entry name" value="Class II aaRS and biotin synthetases"/>
    <property type="match status" value="1"/>
</dbReference>
<dbReference type="Pfam" id="PF03484">
    <property type="entry name" value="B5"/>
    <property type="match status" value="1"/>
</dbReference>
<evidence type="ECO:0000256" key="1">
    <source>
        <dbReference type="ARBA" id="ARBA00001946"/>
    </source>
</evidence>
<name>A0A075HL77_9EURY</name>
<keyword evidence="12" id="KW-0460">Magnesium</keyword>